<gene>
    <name evidence="1" type="ORF">DASC09_011500</name>
</gene>
<dbReference type="Gene3D" id="6.10.140.1230">
    <property type="match status" value="1"/>
</dbReference>
<dbReference type="InterPro" id="IPR005024">
    <property type="entry name" value="Snf7_fam"/>
</dbReference>
<dbReference type="GeneID" id="90071804"/>
<name>A0AAV5QH87_9ASCO</name>
<sequence length="227" mass="25636">MDFIKKKIWGPDPKEQMRKCNSLLRKNKNQLDRSINGLNPLIKKTESLIKQSVKKNDVKSAKLYAKELINIKKQKSRLVTSKAHLDSIGMQINESFTMLKLQGKISSTTGIMKEVNTLVRLPELTGTMNQLQQELMKSGIINEMIEDTVDGFAEMDDEFEEEAEEEINKVIADVTNVKLGEIGNVPEGGLDTGLQEDAEKHDEMVAEGMDGDDALDEMRERLRALQE</sequence>
<organism evidence="1 2">
    <name type="scientific">Saccharomycopsis crataegensis</name>
    <dbReference type="NCBI Taxonomy" id="43959"/>
    <lineage>
        <taxon>Eukaryota</taxon>
        <taxon>Fungi</taxon>
        <taxon>Dikarya</taxon>
        <taxon>Ascomycota</taxon>
        <taxon>Saccharomycotina</taxon>
        <taxon>Saccharomycetes</taxon>
        <taxon>Saccharomycopsidaceae</taxon>
        <taxon>Saccharomycopsis</taxon>
    </lineage>
</organism>
<comment type="caution">
    <text evidence="1">The sequence shown here is derived from an EMBL/GenBank/DDBJ whole genome shotgun (WGS) entry which is preliminary data.</text>
</comment>
<dbReference type="Proteomes" id="UP001360560">
    <property type="component" value="Unassembled WGS sequence"/>
</dbReference>
<protein>
    <submittedName>
        <fullName evidence="1">ESCRT-III subunit protein</fullName>
    </submittedName>
</protein>
<dbReference type="EMBL" id="BTFZ01000002">
    <property type="protein sequence ID" value="GMM33825.1"/>
    <property type="molecule type" value="Genomic_DNA"/>
</dbReference>
<evidence type="ECO:0000313" key="1">
    <source>
        <dbReference type="EMBL" id="GMM33825.1"/>
    </source>
</evidence>
<dbReference type="RefSeq" id="XP_064850825.1">
    <property type="nucleotide sequence ID" value="XM_064994753.1"/>
</dbReference>
<reference evidence="1 2" key="1">
    <citation type="journal article" date="2023" name="Elife">
        <title>Identification of key yeast species and microbe-microbe interactions impacting larval growth of Drosophila in the wild.</title>
        <authorList>
            <person name="Mure A."/>
            <person name="Sugiura Y."/>
            <person name="Maeda R."/>
            <person name="Honda K."/>
            <person name="Sakurai N."/>
            <person name="Takahashi Y."/>
            <person name="Watada M."/>
            <person name="Katoh T."/>
            <person name="Gotoh A."/>
            <person name="Gotoh Y."/>
            <person name="Taniguchi I."/>
            <person name="Nakamura K."/>
            <person name="Hayashi T."/>
            <person name="Katayama T."/>
            <person name="Uemura T."/>
            <person name="Hattori Y."/>
        </authorList>
    </citation>
    <scope>NUCLEOTIDE SEQUENCE [LARGE SCALE GENOMIC DNA]</scope>
    <source>
        <strain evidence="1 2">SC-9</strain>
    </source>
</reference>
<keyword evidence="2" id="KW-1185">Reference proteome</keyword>
<proteinExistence type="predicted"/>
<dbReference type="AlphaFoldDB" id="A0AAV5QH87"/>
<evidence type="ECO:0000313" key="2">
    <source>
        <dbReference type="Proteomes" id="UP001360560"/>
    </source>
</evidence>
<dbReference type="Pfam" id="PF03357">
    <property type="entry name" value="Snf7"/>
    <property type="match status" value="1"/>
</dbReference>
<accession>A0AAV5QH87</accession>
<dbReference type="PANTHER" id="PTHR10476">
    <property type="entry name" value="CHARGED MULTIVESICULAR BODY PROTEIN"/>
    <property type="match status" value="1"/>
</dbReference>
<dbReference type="GO" id="GO:0007034">
    <property type="term" value="P:vacuolar transport"/>
    <property type="evidence" value="ECO:0007669"/>
    <property type="project" value="InterPro"/>
</dbReference>